<evidence type="ECO:0000256" key="3">
    <source>
        <dbReference type="ARBA" id="ARBA00021495"/>
    </source>
</evidence>
<keyword evidence="10" id="KW-1133">Transmembrane helix</keyword>
<evidence type="ECO:0000256" key="7">
    <source>
        <dbReference type="ARBA" id="ARBA00023012"/>
    </source>
</evidence>
<evidence type="ECO:0000313" key="14">
    <source>
        <dbReference type="Proteomes" id="UP000269923"/>
    </source>
</evidence>
<name>A0A3P2A6J4_9NEIS</name>
<dbReference type="SMART" id="SM00387">
    <property type="entry name" value="HATPase_c"/>
    <property type="match status" value="1"/>
</dbReference>
<keyword evidence="6" id="KW-0418">Kinase</keyword>
<keyword evidence="10" id="KW-0812">Transmembrane</keyword>
<dbReference type="OrthoDB" id="9146932at2"/>
<dbReference type="EC" id="2.7.13.3" evidence="2"/>
<dbReference type="InterPro" id="IPR036890">
    <property type="entry name" value="HATPase_C_sf"/>
</dbReference>
<gene>
    <name evidence="13" type="ORF">EII21_03435</name>
</gene>
<dbReference type="FunFam" id="3.30.565.10:FF:000016">
    <property type="entry name" value="Chemotaxis protein CheA, putative"/>
    <property type="match status" value="1"/>
</dbReference>
<evidence type="ECO:0000259" key="12">
    <source>
        <dbReference type="PROSITE" id="PS50894"/>
    </source>
</evidence>
<dbReference type="Gene3D" id="1.20.120.160">
    <property type="entry name" value="HPT domain"/>
    <property type="match status" value="1"/>
</dbReference>
<evidence type="ECO:0000313" key="13">
    <source>
        <dbReference type="EMBL" id="RRD91014.1"/>
    </source>
</evidence>
<feature type="transmembrane region" description="Helical" evidence="10">
    <location>
        <begin position="185"/>
        <end position="206"/>
    </location>
</feature>
<dbReference type="PANTHER" id="PTHR43395">
    <property type="entry name" value="SENSOR HISTIDINE KINASE CHEA"/>
    <property type="match status" value="1"/>
</dbReference>
<feature type="domain" description="Histidine kinase" evidence="11">
    <location>
        <begin position="544"/>
        <end position="682"/>
    </location>
</feature>
<dbReference type="EMBL" id="RQYC01000003">
    <property type="protein sequence ID" value="RRD91014.1"/>
    <property type="molecule type" value="Genomic_DNA"/>
</dbReference>
<dbReference type="PANTHER" id="PTHR43395:SF10">
    <property type="entry name" value="CHEMOTAXIS PROTEIN CHEA"/>
    <property type="match status" value="1"/>
</dbReference>
<dbReference type="AlphaFoldDB" id="A0A3P2A6J4"/>
<keyword evidence="7" id="KW-0902">Two-component regulatory system</keyword>
<accession>A0A3P2A6J4</accession>
<dbReference type="PROSITE" id="PS50894">
    <property type="entry name" value="HPT"/>
    <property type="match status" value="1"/>
</dbReference>
<dbReference type="InterPro" id="IPR051315">
    <property type="entry name" value="Bact_Chemotaxis_CheA"/>
</dbReference>
<dbReference type="InterPro" id="IPR003594">
    <property type="entry name" value="HATPase_dom"/>
</dbReference>
<dbReference type="PRINTS" id="PR00344">
    <property type="entry name" value="BCTRLSENSOR"/>
</dbReference>
<reference evidence="13 14" key="1">
    <citation type="submission" date="2018-11" db="EMBL/GenBank/DDBJ databases">
        <title>Genomes From Bacteria Associated with the Canine Oral Cavity: a Test Case for Automated Genome-Based Taxonomic Assignment.</title>
        <authorList>
            <person name="Coil D.A."/>
            <person name="Jospin G."/>
            <person name="Darling A.E."/>
            <person name="Wallis C."/>
            <person name="Davis I.J."/>
            <person name="Harris S."/>
            <person name="Eisen J.A."/>
            <person name="Holcombe L.J."/>
            <person name="O'Flynn C."/>
        </authorList>
    </citation>
    <scope>NUCLEOTIDE SEQUENCE [LARGE SCALE GENOMIC DNA]</scope>
    <source>
        <strain evidence="13 14">COT-280</strain>
    </source>
</reference>
<keyword evidence="4 9" id="KW-0597">Phosphoprotein</keyword>
<dbReference type="InterPro" id="IPR008207">
    <property type="entry name" value="Sig_transdc_His_kin_Hpt_dom"/>
</dbReference>
<keyword evidence="14" id="KW-1185">Reference proteome</keyword>
<comment type="caution">
    <text evidence="13">The sequence shown here is derived from an EMBL/GenBank/DDBJ whole genome shotgun (WGS) entry which is preliminary data.</text>
</comment>
<dbReference type="Pfam" id="PF02518">
    <property type="entry name" value="HATPase_c"/>
    <property type="match status" value="1"/>
</dbReference>
<keyword evidence="5" id="KW-0808">Transferase</keyword>
<dbReference type="InterPro" id="IPR004358">
    <property type="entry name" value="Sig_transdc_His_kin-like_C"/>
</dbReference>
<evidence type="ECO:0000256" key="8">
    <source>
        <dbReference type="ARBA" id="ARBA00035100"/>
    </source>
</evidence>
<keyword evidence="10" id="KW-0472">Membrane</keyword>
<evidence type="ECO:0000256" key="10">
    <source>
        <dbReference type="SAM" id="Phobius"/>
    </source>
</evidence>
<proteinExistence type="predicted"/>
<dbReference type="Proteomes" id="UP000269923">
    <property type="component" value="Unassembled WGS sequence"/>
</dbReference>
<dbReference type="Gene3D" id="3.30.565.10">
    <property type="entry name" value="Histidine kinase-like ATPase, C-terminal domain"/>
    <property type="match status" value="1"/>
</dbReference>
<dbReference type="STRING" id="1121352.GCA_000620925_00801"/>
<evidence type="ECO:0000256" key="1">
    <source>
        <dbReference type="ARBA" id="ARBA00000085"/>
    </source>
</evidence>
<sequence>MEYIMNIHPIPFNYASSRYTLPALSVLILTILLAAVLSGSYAYSNKLNRFTAQIDTVNKLGDAVHQINLSVEYLSAGKRISDGHINALQETAQQADKLFTALKEEDNPSQLDESVAEHLKPLENIWQEYRRSLPAIGQTAVKNQQQLHQLNEYTRRSQKLRDDSLQTLRTSLLEESRSAASISQILHFLGALLIFTGVCLFAFHFIKQTGIDREAEAVRLETDEILDTLSEGLFLLDKDMMIGTQQSKMLHTLLPQIGDGGQNFMDLAAEILPDRRKLSAVKMFIEQLYNPRVVERLIYGLNPMRKVEVPLKRDSDEKHVLGFHFTRVIKDKKIVKVLVSVRDLTDTVRIESRLQREQEQNDLQIEMISRMLNADESIMRSFLHASLKQLAQINNILKNPGNNAEDLRNKARLISQEIHAFKGEASVLNMSAFVLAAEAFEDIIQQLRQKRPITGNDFLPLVVELESLLEKVAQAEELHRKITGRLNNPAALPTAATATDLGTLFGRFVVNMGYRHNKSVIMETGGLEYLKQDSPTFPAVKDIIIQILRNAVVHGIEPVRVRTLNGKPTEGRIRLNVSRVENKLRILIEDDGRGIDWNAVRAKAVQMQIAPLEEVTNWPESKLYSLLFRLGFSTLPESNQDAGRGIGMDIVRARIQTLHGRISITTEAGKFSCFVITFPIPTK</sequence>
<evidence type="ECO:0000256" key="2">
    <source>
        <dbReference type="ARBA" id="ARBA00012438"/>
    </source>
</evidence>
<evidence type="ECO:0000256" key="5">
    <source>
        <dbReference type="ARBA" id="ARBA00022679"/>
    </source>
</evidence>
<protein>
    <recommendedName>
        <fullName evidence="3">Chemotaxis protein CheA</fullName>
        <ecNumber evidence="2">2.7.13.3</ecNumber>
    </recommendedName>
</protein>
<evidence type="ECO:0000256" key="9">
    <source>
        <dbReference type="PROSITE-ProRule" id="PRU00110"/>
    </source>
</evidence>
<dbReference type="InterPro" id="IPR036641">
    <property type="entry name" value="HPT_dom_sf"/>
</dbReference>
<evidence type="ECO:0000256" key="4">
    <source>
        <dbReference type="ARBA" id="ARBA00022553"/>
    </source>
</evidence>
<dbReference type="SUPFAM" id="SSF55874">
    <property type="entry name" value="ATPase domain of HSP90 chaperone/DNA topoisomerase II/histidine kinase"/>
    <property type="match status" value="1"/>
</dbReference>
<organism evidence="13 14">
    <name type="scientific">Conchiformibius steedae</name>
    <dbReference type="NCBI Taxonomy" id="153493"/>
    <lineage>
        <taxon>Bacteria</taxon>
        <taxon>Pseudomonadati</taxon>
        <taxon>Pseudomonadota</taxon>
        <taxon>Betaproteobacteria</taxon>
        <taxon>Neisseriales</taxon>
        <taxon>Neisseriaceae</taxon>
        <taxon>Conchiformibius</taxon>
    </lineage>
</organism>
<dbReference type="GO" id="GO:0000155">
    <property type="term" value="F:phosphorelay sensor kinase activity"/>
    <property type="evidence" value="ECO:0007669"/>
    <property type="project" value="UniProtKB-ARBA"/>
</dbReference>
<feature type="domain" description="HPt" evidence="12">
    <location>
        <begin position="375"/>
        <end position="476"/>
    </location>
</feature>
<evidence type="ECO:0000256" key="6">
    <source>
        <dbReference type="ARBA" id="ARBA00022777"/>
    </source>
</evidence>
<feature type="transmembrane region" description="Helical" evidence="10">
    <location>
        <begin position="20"/>
        <end position="43"/>
    </location>
</feature>
<dbReference type="PROSITE" id="PS50109">
    <property type="entry name" value="HIS_KIN"/>
    <property type="match status" value="1"/>
</dbReference>
<comment type="catalytic activity">
    <reaction evidence="1">
        <text>ATP + protein L-histidine = ADP + protein N-phospho-L-histidine.</text>
        <dbReference type="EC" id="2.7.13.3"/>
    </reaction>
</comment>
<dbReference type="InterPro" id="IPR005467">
    <property type="entry name" value="His_kinase_dom"/>
</dbReference>
<feature type="modified residue" description="Phosphohistidine" evidence="9">
    <location>
        <position position="419"/>
    </location>
</feature>
<evidence type="ECO:0000259" key="11">
    <source>
        <dbReference type="PROSITE" id="PS50109"/>
    </source>
</evidence>
<comment type="function">
    <text evidence="8">Involved in the transmission of sensory signals from the chemoreceptors to the flagellar motors. CheA is autophosphorylated; it can transfer its phosphate group to either CheB or CheY.</text>
</comment>
<dbReference type="SUPFAM" id="SSF47226">
    <property type="entry name" value="Histidine-containing phosphotransfer domain, HPT domain"/>
    <property type="match status" value="1"/>
</dbReference>